<keyword evidence="1" id="KW-1133">Transmembrane helix</keyword>
<keyword evidence="6" id="KW-1185">Reference proteome</keyword>
<evidence type="ECO:0000313" key="6">
    <source>
        <dbReference type="Proteomes" id="UP000054805"/>
    </source>
</evidence>
<sequence length="222" mass="25545">MKSEKLLRTSTQAHSFYLQASAKQCSVANCRQNAMNGFIVLSIVRVVYFRLHYQQRRQAAFALCFALEGLGRPAFKVKMKKPSTLFKHVFLFNSVSLFTVVLLTGGEKKQNTHRAFFDQYLLQGFDYLSRHGISIATYLEVCKWSVLVDVDDVERRFFPSDLWKKQRCRQPKNNTFEQIFLASRYRRKLRKAATPVPGPISITGRSADGNTKDPCLMVTDSR</sequence>
<accession>A0A0V1IW03</accession>
<keyword evidence="1" id="KW-0472">Membrane</keyword>
<evidence type="ECO:0000313" key="2">
    <source>
        <dbReference type="EMBL" id="KRY75935.1"/>
    </source>
</evidence>
<evidence type="ECO:0000313" key="5">
    <source>
        <dbReference type="Proteomes" id="UP000054632"/>
    </source>
</evidence>
<dbReference type="EMBL" id="JYDS01000078">
    <property type="protein sequence ID" value="KRZ26923.1"/>
    <property type="molecule type" value="Genomic_DNA"/>
</dbReference>
<gene>
    <name evidence="2" type="ORF">T4A_6560</name>
    <name evidence="3" type="ORF">T4B_6640</name>
    <name evidence="4" type="ORF">T4C_1774</name>
</gene>
<dbReference type="AlphaFoldDB" id="A0A0V1IW03"/>
<protein>
    <submittedName>
        <fullName evidence="3">Uncharacterized protein</fullName>
    </submittedName>
</protein>
<organism evidence="3 6">
    <name type="scientific">Trichinella pseudospiralis</name>
    <name type="common">Parasitic roundworm</name>
    <dbReference type="NCBI Taxonomy" id="6337"/>
    <lineage>
        <taxon>Eukaryota</taxon>
        <taxon>Metazoa</taxon>
        <taxon>Ecdysozoa</taxon>
        <taxon>Nematoda</taxon>
        <taxon>Enoplea</taxon>
        <taxon>Dorylaimia</taxon>
        <taxon>Trichinellida</taxon>
        <taxon>Trichinellidae</taxon>
        <taxon>Trichinella</taxon>
    </lineage>
</organism>
<keyword evidence="1" id="KW-0812">Transmembrane</keyword>
<dbReference type="Proteomes" id="UP000054632">
    <property type="component" value="Unassembled WGS sequence"/>
</dbReference>
<comment type="caution">
    <text evidence="3">The sequence shown here is derived from an EMBL/GenBank/DDBJ whole genome shotgun (WGS) entry which is preliminary data.</text>
</comment>
<feature type="transmembrane region" description="Helical" evidence="1">
    <location>
        <begin position="85"/>
        <end position="105"/>
    </location>
</feature>
<proteinExistence type="predicted"/>
<dbReference type="Proteomes" id="UP000054826">
    <property type="component" value="Unassembled WGS sequence"/>
</dbReference>
<reference evidence="5 6" key="1">
    <citation type="submission" date="2015-01" db="EMBL/GenBank/DDBJ databases">
        <title>Evolution of Trichinella species and genotypes.</title>
        <authorList>
            <person name="Korhonen P.K."/>
            <person name="Edoardo P."/>
            <person name="Giuseppe L.R."/>
            <person name="Gasser R.B."/>
        </authorList>
    </citation>
    <scope>NUCLEOTIDE SEQUENCE [LARGE SCALE GENOMIC DNA]</scope>
    <source>
        <strain evidence="2">ISS13</strain>
        <strain evidence="4">ISS176</strain>
        <strain evidence="3">ISS588</strain>
    </source>
</reference>
<name>A0A0V1IW03_TRIPS</name>
<dbReference type="Proteomes" id="UP000054805">
    <property type="component" value="Unassembled WGS sequence"/>
</dbReference>
<dbReference type="EMBL" id="JYDV01000025">
    <property type="protein sequence ID" value="KRZ40627.1"/>
    <property type="molecule type" value="Genomic_DNA"/>
</dbReference>
<evidence type="ECO:0000313" key="3">
    <source>
        <dbReference type="EMBL" id="KRZ26923.1"/>
    </source>
</evidence>
<evidence type="ECO:0000313" key="4">
    <source>
        <dbReference type="EMBL" id="KRZ40627.1"/>
    </source>
</evidence>
<dbReference type="EMBL" id="JYDR01000014">
    <property type="protein sequence ID" value="KRY75935.1"/>
    <property type="molecule type" value="Genomic_DNA"/>
</dbReference>
<evidence type="ECO:0000256" key="1">
    <source>
        <dbReference type="SAM" id="Phobius"/>
    </source>
</evidence>